<dbReference type="PANTHER" id="PTHR46268">
    <property type="entry name" value="STRESS RESPONSE PROTEIN NHAX"/>
    <property type="match status" value="1"/>
</dbReference>
<keyword evidence="2" id="KW-0963">Cytoplasm</keyword>
<dbReference type="PRINTS" id="PR01438">
    <property type="entry name" value="UNVRSLSTRESS"/>
</dbReference>
<evidence type="ECO:0000259" key="3">
    <source>
        <dbReference type="Pfam" id="PF00582"/>
    </source>
</evidence>
<gene>
    <name evidence="4" type="ORF">Mlute_00134</name>
</gene>
<dbReference type="AlphaFoldDB" id="A0A399F2L1"/>
<evidence type="ECO:0000256" key="2">
    <source>
        <dbReference type="PIRNR" id="PIRNR006276"/>
    </source>
</evidence>
<evidence type="ECO:0000313" key="5">
    <source>
        <dbReference type="Proteomes" id="UP000265800"/>
    </source>
</evidence>
<protein>
    <recommendedName>
        <fullName evidence="2">Universal stress protein</fullName>
    </recommendedName>
</protein>
<dbReference type="PIRSF" id="PIRSF006276">
    <property type="entry name" value="UspA"/>
    <property type="match status" value="1"/>
</dbReference>
<dbReference type="RefSeq" id="WP_119358855.1">
    <property type="nucleotide sequence ID" value="NZ_QWKZ01000002.1"/>
</dbReference>
<dbReference type="InterPro" id="IPR006016">
    <property type="entry name" value="UspA"/>
</dbReference>
<dbReference type="PANTHER" id="PTHR46268:SF6">
    <property type="entry name" value="UNIVERSAL STRESS PROTEIN UP12"/>
    <property type="match status" value="1"/>
</dbReference>
<evidence type="ECO:0000313" key="4">
    <source>
        <dbReference type="EMBL" id="RIH90015.1"/>
    </source>
</evidence>
<sequence>MYKKILMPTDGSAASQKAIGQGLELARLSGAQVTFLYVLENVSYSLWISPESLPYGLELMEDLKRVGQEALQKAAELAQAAGVPYEAKLVEGRPVEAILAEAKDHDLIVMGTHGRSGLDRFMLGSVTEAVLHRSEKPVLVLRNK</sequence>
<organism evidence="4 5">
    <name type="scientific">Meiothermus luteus</name>
    <dbReference type="NCBI Taxonomy" id="2026184"/>
    <lineage>
        <taxon>Bacteria</taxon>
        <taxon>Thermotogati</taxon>
        <taxon>Deinococcota</taxon>
        <taxon>Deinococci</taxon>
        <taxon>Thermales</taxon>
        <taxon>Thermaceae</taxon>
        <taxon>Meiothermus</taxon>
    </lineage>
</organism>
<evidence type="ECO:0000256" key="1">
    <source>
        <dbReference type="ARBA" id="ARBA00008791"/>
    </source>
</evidence>
<dbReference type="Proteomes" id="UP000265800">
    <property type="component" value="Unassembled WGS sequence"/>
</dbReference>
<dbReference type="InterPro" id="IPR014729">
    <property type="entry name" value="Rossmann-like_a/b/a_fold"/>
</dbReference>
<dbReference type="Pfam" id="PF00582">
    <property type="entry name" value="Usp"/>
    <property type="match status" value="1"/>
</dbReference>
<proteinExistence type="inferred from homology"/>
<dbReference type="InterPro" id="IPR006015">
    <property type="entry name" value="Universal_stress_UspA"/>
</dbReference>
<comment type="similarity">
    <text evidence="1 2">Belongs to the universal stress protein A family.</text>
</comment>
<keyword evidence="5" id="KW-1185">Reference proteome</keyword>
<reference evidence="4 5" key="1">
    <citation type="submission" date="2018-08" db="EMBL/GenBank/DDBJ databases">
        <title>Meiothermus luteus KCTC 52599 genome sequencing project.</title>
        <authorList>
            <person name="Da Costa M.S."/>
            <person name="Albuquerque L."/>
            <person name="Raposo P."/>
            <person name="Froufe H.J.C."/>
            <person name="Barroso C.S."/>
            <person name="Egas C."/>
        </authorList>
    </citation>
    <scope>NUCLEOTIDE SEQUENCE [LARGE SCALE GENOMIC DNA]</scope>
    <source>
        <strain evidence="4 5">KCTC 52599</strain>
    </source>
</reference>
<dbReference type="EMBL" id="QWKZ01000002">
    <property type="protein sequence ID" value="RIH90015.1"/>
    <property type="molecule type" value="Genomic_DNA"/>
</dbReference>
<comment type="subcellular location">
    <subcellularLocation>
        <location evidence="2">Cytoplasm</location>
    </subcellularLocation>
</comment>
<dbReference type="OrthoDB" id="9777884at2"/>
<name>A0A399F2L1_9DEIN</name>
<comment type="caution">
    <text evidence="4">The sequence shown here is derived from an EMBL/GenBank/DDBJ whole genome shotgun (WGS) entry which is preliminary data.</text>
</comment>
<dbReference type="Gene3D" id="3.40.50.620">
    <property type="entry name" value="HUPs"/>
    <property type="match status" value="1"/>
</dbReference>
<feature type="domain" description="UspA" evidence="3">
    <location>
        <begin position="1"/>
        <end position="142"/>
    </location>
</feature>
<accession>A0A399F2L1</accession>
<dbReference type="CDD" id="cd00293">
    <property type="entry name" value="USP-like"/>
    <property type="match status" value="1"/>
</dbReference>
<dbReference type="SUPFAM" id="SSF52402">
    <property type="entry name" value="Adenine nucleotide alpha hydrolases-like"/>
    <property type="match status" value="1"/>
</dbReference>
<dbReference type="GO" id="GO:0005737">
    <property type="term" value="C:cytoplasm"/>
    <property type="evidence" value="ECO:0007669"/>
    <property type="project" value="UniProtKB-SubCell"/>
</dbReference>